<evidence type="ECO:0000313" key="5">
    <source>
        <dbReference type="EMBL" id="MDQ0584664.1"/>
    </source>
</evidence>
<sequence>MTTARDLMLVAMDVVPARPVGQGELSLALAGAEVIDLVETGAVALDGDLLVPDPAPARAPAPDDRLLAEAAASLVRTAPFESAEDWLWRRGSGLAAAYSARLEADGLVGRPRRGRLPFRSAGTEPLDSSARRQATGRWQADEPVLAALAAAVGLREEPADGFPDLPGDTVVTVLAAVGDAVAELEAVRQRRSIEDAAFDNIWRAP</sequence>
<evidence type="ECO:0000313" key="6">
    <source>
        <dbReference type="Proteomes" id="UP001230654"/>
    </source>
</evidence>
<accession>A0ABU0NZX2</accession>
<dbReference type="EMBL" id="JAUSWV010000002">
    <property type="protein sequence ID" value="MDQ0584664.1"/>
    <property type="molecule type" value="Genomic_DNA"/>
</dbReference>
<keyword evidence="2" id="KW-0333">Golgi apparatus</keyword>
<keyword evidence="4" id="KW-0472">Membrane</keyword>
<keyword evidence="6" id="KW-1185">Reference proteome</keyword>
<dbReference type="InterPro" id="IPR038261">
    <property type="entry name" value="GPP34-like_sf"/>
</dbReference>
<gene>
    <name evidence="5" type="ORF">QF030_006842</name>
</gene>
<keyword evidence="3" id="KW-0446">Lipid-binding</keyword>
<comment type="subcellular location">
    <subcellularLocation>
        <location evidence="1">Golgi apparatus membrane</location>
        <topology evidence="1">Peripheral membrane protein</topology>
        <orientation evidence="1">Cytoplasmic side</orientation>
    </subcellularLocation>
</comment>
<evidence type="ECO:0000256" key="4">
    <source>
        <dbReference type="ARBA" id="ARBA00023136"/>
    </source>
</evidence>
<dbReference type="Proteomes" id="UP001230654">
    <property type="component" value="Unassembled WGS sequence"/>
</dbReference>
<dbReference type="Gene3D" id="1.10.3630.10">
    <property type="entry name" value="yeast vps74-n-term truncation variant domain like"/>
    <property type="match status" value="1"/>
</dbReference>
<evidence type="ECO:0000256" key="2">
    <source>
        <dbReference type="ARBA" id="ARBA00023034"/>
    </source>
</evidence>
<comment type="caution">
    <text evidence="5">The sequence shown here is derived from an EMBL/GenBank/DDBJ whole genome shotgun (WGS) entry which is preliminary data.</text>
</comment>
<protein>
    <recommendedName>
        <fullName evidence="7">GPP34 family phosphoprotein</fullName>
    </recommendedName>
</protein>
<proteinExistence type="predicted"/>
<evidence type="ECO:0008006" key="7">
    <source>
        <dbReference type="Google" id="ProtNLM"/>
    </source>
</evidence>
<evidence type="ECO:0000256" key="3">
    <source>
        <dbReference type="ARBA" id="ARBA00023121"/>
    </source>
</evidence>
<dbReference type="Pfam" id="PF05719">
    <property type="entry name" value="GPP34"/>
    <property type="match status" value="1"/>
</dbReference>
<evidence type="ECO:0000256" key="1">
    <source>
        <dbReference type="ARBA" id="ARBA00004255"/>
    </source>
</evidence>
<name>A0ABU0NZX2_STRRH</name>
<dbReference type="InterPro" id="IPR008628">
    <property type="entry name" value="GPP34-like"/>
</dbReference>
<organism evidence="5 6">
    <name type="scientific">Streptomyces rishiriensis</name>
    <dbReference type="NCBI Taxonomy" id="68264"/>
    <lineage>
        <taxon>Bacteria</taxon>
        <taxon>Bacillati</taxon>
        <taxon>Actinomycetota</taxon>
        <taxon>Actinomycetes</taxon>
        <taxon>Kitasatosporales</taxon>
        <taxon>Streptomycetaceae</taxon>
        <taxon>Streptomyces</taxon>
    </lineage>
</organism>
<reference evidence="5 6" key="1">
    <citation type="submission" date="2023-07" db="EMBL/GenBank/DDBJ databases">
        <title>Comparative genomics of wheat-associated soil bacteria to identify genetic determinants of phenazine resistance.</title>
        <authorList>
            <person name="Mouncey N."/>
        </authorList>
    </citation>
    <scope>NUCLEOTIDE SEQUENCE [LARGE SCALE GENOMIC DNA]</scope>
    <source>
        <strain evidence="5 6">B2I6</strain>
    </source>
</reference>
<dbReference type="RefSeq" id="WP_307166430.1">
    <property type="nucleotide sequence ID" value="NZ_JAUSWV010000002.1"/>
</dbReference>